<gene>
    <name evidence="3" type="ORF">PCOR1329_LOCUS47670</name>
</gene>
<name>A0ABN9UFS4_9DINO</name>
<reference evidence="3" key="1">
    <citation type="submission" date="2023-10" db="EMBL/GenBank/DDBJ databases">
        <authorList>
            <person name="Chen Y."/>
            <person name="Shah S."/>
            <person name="Dougan E. K."/>
            <person name="Thang M."/>
            <person name="Chan C."/>
        </authorList>
    </citation>
    <scope>NUCLEOTIDE SEQUENCE [LARGE SCALE GENOMIC DNA]</scope>
</reference>
<proteinExistence type="predicted"/>
<feature type="region of interest" description="Disordered" evidence="2">
    <location>
        <begin position="50"/>
        <end position="116"/>
    </location>
</feature>
<feature type="compositionally biased region" description="Low complexity" evidence="2">
    <location>
        <begin position="245"/>
        <end position="259"/>
    </location>
</feature>
<accession>A0ABN9UFS4</accession>
<evidence type="ECO:0000256" key="1">
    <source>
        <dbReference type="SAM" id="Coils"/>
    </source>
</evidence>
<feature type="coiled-coil region" evidence="1">
    <location>
        <begin position="184"/>
        <end position="225"/>
    </location>
</feature>
<keyword evidence="1" id="KW-0175">Coiled coil</keyword>
<evidence type="ECO:0000256" key="2">
    <source>
        <dbReference type="SAM" id="MobiDB-lite"/>
    </source>
</evidence>
<dbReference type="Proteomes" id="UP001189429">
    <property type="component" value="Unassembled WGS sequence"/>
</dbReference>
<feature type="compositionally biased region" description="Pro residues" evidence="2">
    <location>
        <begin position="260"/>
        <end position="273"/>
    </location>
</feature>
<feature type="region of interest" description="Disordered" evidence="2">
    <location>
        <begin position="226"/>
        <end position="322"/>
    </location>
</feature>
<feature type="non-terminal residue" evidence="3">
    <location>
        <position position="322"/>
    </location>
</feature>
<sequence length="322" mass="33435">MAGVHKLWSGCSQCQTCEWNAALLRRQLACSKCGNTVEFYRGRKRGVRFASAESDDEQFHDATGDSEGEGVQLRKPVPPGILKKGATAGGKGGKGSRPTAEPAGHGATQSTRTRRAVANVARPRGNLAAAEAKEQAKKAAATALARAEGAQDCGASAPGERERKMSNVEWDEGFFSNLDELGATEGEKEALEELKGQMQQAKSHLEGKEAEIQAWLAKMAEHKKTISERLAKKRKSTEGSEQPQATEAPGEATGPAAGSGPPPTAAAPGPAPPGSSGAPGTKAEADGAREVALKAEAKRLSEAKFKAAELRTKAAGKGSAAT</sequence>
<evidence type="ECO:0000313" key="3">
    <source>
        <dbReference type="EMBL" id="CAK0857585.1"/>
    </source>
</evidence>
<organism evidence="3 4">
    <name type="scientific">Prorocentrum cordatum</name>
    <dbReference type="NCBI Taxonomy" id="2364126"/>
    <lineage>
        <taxon>Eukaryota</taxon>
        <taxon>Sar</taxon>
        <taxon>Alveolata</taxon>
        <taxon>Dinophyceae</taxon>
        <taxon>Prorocentrales</taxon>
        <taxon>Prorocentraceae</taxon>
        <taxon>Prorocentrum</taxon>
    </lineage>
</organism>
<keyword evidence="4" id="KW-1185">Reference proteome</keyword>
<evidence type="ECO:0000313" key="4">
    <source>
        <dbReference type="Proteomes" id="UP001189429"/>
    </source>
</evidence>
<protein>
    <submittedName>
        <fullName evidence="3">Uncharacterized protein</fullName>
    </submittedName>
</protein>
<feature type="compositionally biased region" description="Basic and acidic residues" evidence="2">
    <location>
        <begin position="283"/>
        <end position="312"/>
    </location>
</feature>
<comment type="caution">
    <text evidence="3">The sequence shown here is derived from an EMBL/GenBank/DDBJ whole genome shotgun (WGS) entry which is preliminary data.</text>
</comment>
<dbReference type="EMBL" id="CAUYUJ010015743">
    <property type="protein sequence ID" value="CAK0857585.1"/>
    <property type="molecule type" value="Genomic_DNA"/>
</dbReference>